<dbReference type="InterPro" id="IPR043129">
    <property type="entry name" value="ATPase_NBD"/>
</dbReference>
<comment type="similarity">
    <text evidence="1">Belongs to the anhydro-N-acetylmuramic acid kinase family.</text>
</comment>
<keyword evidence="1" id="KW-0547">Nucleotide-binding</keyword>
<dbReference type="GO" id="GO:0097175">
    <property type="term" value="P:1,6-anhydro-N-acetyl-beta-muramic acid catabolic process"/>
    <property type="evidence" value="ECO:0007669"/>
    <property type="project" value="UniProtKB-UniRule"/>
</dbReference>
<proteinExistence type="inferred from homology"/>
<dbReference type="SUPFAM" id="SSF53067">
    <property type="entry name" value="Actin-like ATPase domain"/>
    <property type="match status" value="1"/>
</dbReference>
<dbReference type="GO" id="GO:0006040">
    <property type="term" value="P:amino sugar metabolic process"/>
    <property type="evidence" value="ECO:0007669"/>
    <property type="project" value="InterPro"/>
</dbReference>
<evidence type="ECO:0000256" key="1">
    <source>
        <dbReference type="HAMAP-Rule" id="MF_01270"/>
    </source>
</evidence>
<protein>
    <recommendedName>
        <fullName evidence="1">Anhydro-N-acetylmuramic acid kinase</fullName>
        <ecNumber evidence="1">2.7.1.170</ecNumber>
    </recommendedName>
    <alternativeName>
        <fullName evidence="1">AnhMurNAc kinase</fullName>
    </alternativeName>
</protein>
<dbReference type="GO" id="GO:0009254">
    <property type="term" value="P:peptidoglycan turnover"/>
    <property type="evidence" value="ECO:0007669"/>
    <property type="project" value="UniProtKB-UniRule"/>
</dbReference>
<accession>A0A7Y2PMP4</accession>
<dbReference type="CDD" id="cd24050">
    <property type="entry name" value="ASKHA_NBD_ANMK"/>
    <property type="match status" value="1"/>
</dbReference>
<dbReference type="UniPathway" id="UPA00544"/>
<name>A0A7Y2PMP4_9THEO</name>
<evidence type="ECO:0000313" key="3">
    <source>
        <dbReference type="Proteomes" id="UP000529861"/>
    </source>
</evidence>
<dbReference type="HAMAP" id="MF_01270">
    <property type="entry name" value="AnhMurNAc_kinase"/>
    <property type="match status" value="1"/>
</dbReference>
<comment type="pathway">
    <text evidence="1">Cell wall biogenesis; peptidoglycan recycling.</text>
</comment>
<keyword evidence="1" id="KW-0067">ATP-binding</keyword>
<comment type="catalytic activity">
    <reaction evidence="1">
        <text>1,6-anhydro-N-acetyl-beta-muramate + ATP + H2O = N-acetyl-D-muramate 6-phosphate + ADP + H(+)</text>
        <dbReference type="Rhea" id="RHEA:24952"/>
        <dbReference type="ChEBI" id="CHEBI:15377"/>
        <dbReference type="ChEBI" id="CHEBI:15378"/>
        <dbReference type="ChEBI" id="CHEBI:30616"/>
        <dbReference type="ChEBI" id="CHEBI:58690"/>
        <dbReference type="ChEBI" id="CHEBI:58722"/>
        <dbReference type="ChEBI" id="CHEBI:456216"/>
        <dbReference type="EC" id="2.7.1.170"/>
    </reaction>
</comment>
<dbReference type="Gene3D" id="3.30.420.40">
    <property type="match status" value="2"/>
</dbReference>
<dbReference type="EMBL" id="JABEQB010000014">
    <property type="protein sequence ID" value="NNG66851.1"/>
    <property type="molecule type" value="Genomic_DNA"/>
</dbReference>
<dbReference type="GO" id="GO:0005524">
    <property type="term" value="F:ATP binding"/>
    <property type="evidence" value="ECO:0007669"/>
    <property type="project" value="UniProtKB-UniRule"/>
</dbReference>
<dbReference type="UniPathway" id="UPA00343"/>
<dbReference type="Proteomes" id="UP000529861">
    <property type="component" value="Unassembled WGS sequence"/>
</dbReference>
<dbReference type="PANTHER" id="PTHR30605:SF0">
    <property type="entry name" value="ANHYDRO-N-ACETYLMURAMIC ACID KINASE"/>
    <property type="match status" value="1"/>
</dbReference>
<comment type="function">
    <text evidence="1">Catalyzes the specific phosphorylation of 1,6-anhydro-N-acetylmuramic acid (anhMurNAc) with the simultaneous cleavage of the 1,6-anhydro ring, generating MurNAc-6-P. Is required for the utilization of anhMurNAc either imported from the medium or derived from its own cell wall murein, and thus plays a role in cell wall recycling.</text>
</comment>
<dbReference type="AlphaFoldDB" id="A0A7Y2PMP4"/>
<dbReference type="InterPro" id="IPR005338">
    <property type="entry name" value="Anhydro_N_Ac-Mur_kinase"/>
</dbReference>
<dbReference type="EC" id="2.7.1.170" evidence="1"/>
<keyword evidence="1" id="KW-0119">Carbohydrate metabolism</keyword>
<dbReference type="PANTHER" id="PTHR30605">
    <property type="entry name" value="ANHYDRO-N-ACETYLMURAMIC ACID KINASE"/>
    <property type="match status" value="1"/>
</dbReference>
<sequence length="402" mass="44517">MREESAMDRLLRIYNKEERLVVGLMSGTSADGIDAALVKVKGRGLDTKVELLEFEKFPYEEEVQKKIFELFDPHTGTVEKICHMNFLLGELFAEATLKLIKKAGLAPKDIDLIGSHGQTIYHIPNFIEDMGYKVRSTLQIGEPAVIAERTGIVTVADFRVRDVAAGGQGAPLVPYTEYILYRSPNETIALQNIGGIGNVTVLPKGGSIEDVIAFDTGPGNMVIDEVVKRITHGEMKFDKDGELASRGKVNEEFLAELLKDEFFEIKPPKTTGREHFGKNYVDNLMKRASYLEIDKYDLVATVTALTAYSVVRSYERFIFPYYKVDKVVIGGGGSFNKTLVQMIKKLLPQVRVITQEDIGFNSDAKEAVAFAILASETINGNFNNIPKATGAKHPVVMGKISL</sequence>
<dbReference type="NCBIfam" id="NF007142">
    <property type="entry name" value="PRK09585.2-1"/>
    <property type="match status" value="1"/>
</dbReference>
<reference evidence="2 3" key="1">
    <citation type="submission" date="2020-04" db="EMBL/GenBank/DDBJ databases">
        <title>Draft genome sequence of Caldanaerobacter sunterraneus. strain 1523vc isolated from Griffin hot spring, Kamchatka, Russia.</title>
        <authorList>
            <person name="Toshchakov S.V."/>
            <person name="Podosokorskaya O.A."/>
            <person name="Kublanov I.V."/>
            <person name="Korzhenkov A."/>
            <person name="Patrushev M.V."/>
        </authorList>
    </citation>
    <scope>NUCLEOTIDE SEQUENCE [LARGE SCALE GENOMIC DNA]</scope>
    <source>
        <strain evidence="2 3">1523vc</strain>
    </source>
</reference>
<dbReference type="NCBIfam" id="NF007148">
    <property type="entry name" value="PRK09585.3-2"/>
    <property type="match status" value="1"/>
</dbReference>
<organism evidence="2 3">
    <name type="scientific">Caldanaerobacter subterraneus</name>
    <dbReference type="NCBI Taxonomy" id="911092"/>
    <lineage>
        <taxon>Bacteria</taxon>
        <taxon>Bacillati</taxon>
        <taxon>Bacillota</taxon>
        <taxon>Clostridia</taxon>
        <taxon>Thermoanaerobacterales</taxon>
        <taxon>Thermoanaerobacteraceae</taxon>
        <taxon>Caldanaerobacter</taxon>
    </lineage>
</organism>
<gene>
    <name evidence="1" type="primary">anmK</name>
    <name evidence="2" type="ORF">HKI81_06280</name>
</gene>
<dbReference type="GO" id="GO:0016301">
    <property type="term" value="F:kinase activity"/>
    <property type="evidence" value="ECO:0007669"/>
    <property type="project" value="UniProtKB-KW"/>
</dbReference>
<comment type="pathway">
    <text evidence="1">Amino-sugar metabolism; 1,6-anhydro-N-acetylmuramate degradation.</text>
</comment>
<feature type="binding site" evidence="1">
    <location>
        <begin position="27"/>
        <end position="34"/>
    </location>
    <ligand>
        <name>ATP</name>
        <dbReference type="ChEBI" id="CHEBI:30616"/>
    </ligand>
</feature>
<evidence type="ECO:0000313" key="2">
    <source>
        <dbReference type="EMBL" id="NNG66851.1"/>
    </source>
</evidence>
<dbReference type="Pfam" id="PF03702">
    <property type="entry name" value="AnmK"/>
    <property type="match status" value="1"/>
</dbReference>
<keyword evidence="1 2" id="KW-0418">Kinase</keyword>
<keyword evidence="1 2" id="KW-0808">Transferase</keyword>
<dbReference type="GO" id="GO:0016773">
    <property type="term" value="F:phosphotransferase activity, alcohol group as acceptor"/>
    <property type="evidence" value="ECO:0007669"/>
    <property type="project" value="UniProtKB-UniRule"/>
</dbReference>
<comment type="caution">
    <text evidence="2">The sequence shown here is derived from an EMBL/GenBank/DDBJ whole genome shotgun (WGS) entry which is preliminary data.</text>
</comment>
<dbReference type="NCBIfam" id="NF007151">
    <property type="entry name" value="PRK09585.3-6"/>
    <property type="match status" value="1"/>
</dbReference>